<evidence type="ECO:0000256" key="1">
    <source>
        <dbReference type="SAM" id="Phobius"/>
    </source>
</evidence>
<feature type="transmembrane region" description="Helical" evidence="1">
    <location>
        <begin position="32"/>
        <end position="59"/>
    </location>
</feature>
<dbReference type="OrthoDB" id="6145959at2759"/>
<comment type="caution">
    <text evidence="2">The sequence shown here is derived from an EMBL/GenBank/DDBJ whole genome shotgun (WGS) entry which is preliminary data.</text>
</comment>
<feature type="transmembrane region" description="Helical" evidence="1">
    <location>
        <begin position="159"/>
        <end position="179"/>
    </location>
</feature>
<reference evidence="2" key="1">
    <citation type="submission" date="2021-04" db="EMBL/GenBank/DDBJ databases">
        <authorList>
            <consortium name="Molecular Ecology Group"/>
        </authorList>
    </citation>
    <scope>NUCLEOTIDE SEQUENCE</scope>
</reference>
<dbReference type="AlphaFoldDB" id="A0A8S3Z2A6"/>
<keyword evidence="1" id="KW-1133">Transmembrane helix</keyword>
<sequence length="193" mass="21600">MTDTGYSTATVTAVPTSHIVIEKLLSDEASVIVQWVILAVTCQIINIFGTVTNIINILCFTKQGFRDPVNVSFLGLAISDLFCVASLLWTNVCMNPAFNEADLPFEPMEVQFITSGFLHTNFNRVTSCITAFITLERCLCITAPLKVRCLRYDLSVLHVLYQIMSLHLSFIYFSAGLLIREDLEFKLKGKFVS</sequence>
<keyword evidence="1" id="KW-0472">Membrane</keyword>
<feature type="transmembrane region" description="Helical" evidence="1">
    <location>
        <begin position="71"/>
        <end position="89"/>
    </location>
</feature>
<protein>
    <recommendedName>
        <fullName evidence="4">G-protein coupled receptors family 1 profile domain-containing protein</fullName>
    </recommendedName>
</protein>
<evidence type="ECO:0008006" key="4">
    <source>
        <dbReference type="Google" id="ProtNLM"/>
    </source>
</evidence>
<organism evidence="2 3">
    <name type="scientific">Candidula unifasciata</name>
    <dbReference type="NCBI Taxonomy" id="100452"/>
    <lineage>
        <taxon>Eukaryota</taxon>
        <taxon>Metazoa</taxon>
        <taxon>Spiralia</taxon>
        <taxon>Lophotrochozoa</taxon>
        <taxon>Mollusca</taxon>
        <taxon>Gastropoda</taxon>
        <taxon>Heterobranchia</taxon>
        <taxon>Euthyneura</taxon>
        <taxon>Panpulmonata</taxon>
        <taxon>Eupulmonata</taxon>
        <taxon>Stylommatophora</taxon>
        <taxon>Helicina</taxon>
        <taxon>Helicoidea</taxon>
        <taxon>Geomitridae</taxon>
        <taxon>Candidula</taxon>
    </lineage>
</organism>
<dbReference type="EMBL" id="CAJHNH020000962">
    <property type="protein sequence ID" value="CAG5120766.1"/>
    <property type="molecule type" value="Genomic_DNA"/>
</dbReference>
<keyword evidence="3" id="KW-1185">Reference proteome</keyword>
<evidence type="ECO:0000313" key="3">
    <source>
        <dbReference type="Proteomes" id="UP000678393"/>
    </source>
</evidence>
<accession>A0A8S3Z2A6</accession>
<evidence type="ECO:0000313" key="2">
    <source>
        <dbReference type="EMBL" id="CAG5120766.1"/>
    </source>
</evidence>
<keyword evidence="1" id="KW-0812">Transmembrane</keyword>
<dbReference type="SUPFAM" id="SSF81321">
    <property type="entry name" value="Family A G protein-coupled receptor-like"/>
    <property type="match status" value="1"/>
</dbReference>
<proteinExistence type="predicted"/>
<name>A0A8S3Z2A6_9EUPU</name>
<dbReference type="Gene3D" id="1.20.1070.10">
    <property type="entry name" value="Rhodopsin 7-helix transmembrane proteins"/>
    <property type="match status" value="1"/>
</dbReference>
<gene>
    <name evidence="2" type="ORF">CUNI_LOCUS6324</name>
</gene>
<dbReference type="Proteomes" id="UP000678393">
    <property type="component" value="Unassembled WGS sequence"/>
</dbReference>